<dbReference type="GO" id="GO:0003006">
    <property type="term" value="P:developmental process involved in reproduction"/>
    <property type="evidence" value="ECO:0007669"/>
    <property type="project" value="UniProtKB-ARBA"/>
</dbReference>
<dbReference type="PROSITE" id="PS51421">
    <property type="entry name" value="RAS"/>
    <property type="match status" value="1"/>
</dbReference>
<keyword evidence="4" id="KW-1185">Reference proteome</keyword>
<dbReference type="AlphaFoldDB" id="A0A9P0FGE0"/>
<dbReference type="SMART" id="SM00173">
    <property type="entry name" value="RAS"/>
    <property type="match status" value="1"/>
</dbReference>
<sequence length="231" mass="26081">MTPQCTTATYYNTKEPLISQLGANNVSVVNSKQKNKKLVKDKGKNIKCVIVGDRCVGKTALAVSYSNDTFPRKYIPTVYDKYNVEVQVNGEPIKVEICDTAGEDARFPLTKLCYPDTDVFLLCFSVVQPESFYSACTRWHDELTRLGTAVVLVGTQADQAQDFEVLQHLQRHRQRPVMTVEAQILAEKLNAPYVETSAKTCAQLKEAFDLAITLAMSKQKKRKFWRRLCCV</sequence>
<name>A0A9P0FGE0_BRAAE</name>
<dbReference type="NCBIfam" id="TIGR00231">
    <property type="entry name" value="small_GTP"/>
    <property type="match status" value="1"/>
</dbReference>
<dbReference type="GO" id="GO:0035006">
    <property type="term" value="P:melanization defense response"/>
    <property type="evidence" value="ECO:0007669"/>
    <property type="project" value="UniProtKB-ARBA"/>
</dbReference>
<evidence type="ECO:0000313" key="4">
    <source>
        <dbReference type="Proteomes" id="UP001154078"/>
    </source>
</evidence>
<keyword evidence="2" id="KW-0342">GTP-binding</keyword>
<dbReference type="SMART" id="SM00175">
    <property type="entry name" value="RAB"/>
    <property type="match status" value="1"/>
</dbReference>
<dbReference type="GO" id="GO:0035099">
    <property type="term" value="P:hemocyte migration"/>
    <property type="evidence" value="ECO:0007669"/>
    <property type="project" value="UniProtKB-ARBA"/>
</dbReference>
<dbReference type="GO" id="GO:0007264">
    <property type="term" value="P:small GTPase-mediated signal transduction"/>
    <property type="evidence" value="ECO:0007669"/>
    <property type="project" value="InterPro"/>
</dbReference>
<dbReference type="PROSITE" id="PS51420">
    <property type="entry name" value="RHO"/>
    <property type="match status" value="1"/>
</dbReference>
<protein>
    <submittedName>
        <fullName evidence="3">Uncharacterized protein</fullName>
    </submittedName>
</protein>
<evidence type="ECO:0000313" key="3">
    <source>
        <dbReference type="EMBL" id="CAH0555239.1"/>
    </source>
</evidence>
<dbReference type="PRINTS" id="PR00449">
    <property type="entry name" value="RASTRNSFRMNG"/>
</dbReference>
<dbReference type="SMART" id="SM00174">
    <property type="entry name" value="RHO"/>
    <property type="match status" value="1"/>
</dbReference>
<dbReference type="InterPro" id="IPR027417">
    <property type="entry name" value="P-loop_NTPase"/>
</dbReference>
<dbReference type="Pfam" id="PF00071">
    <property type="entry name" value="Ras"/>
    <property type="match status" value="1"/>
</dbReference>
<dbReference type="GO" id="GO:0003924">
    <property type="term" value="F:GTPase activity"/>
    <property type="evidence" value="ECO:0007669"/>
    <property type="project" value="InterPro"/>
</dbReference>
<dbReference type="GO" id="GO:0005525">
    <property type="term" value="F:GTP binding"/>
    <property type="evidence" value="ECO:0007669"/>
    <property type="project" value="UniProtKB-KW"/>
</dbReference>
<proteinExistence type="predicted"/>
<organism evidence="3 4">
    <name type="scientific">Brassicogethes aeneus</name>
    <name type="common">Rape pollen beetle</name>
    <name type="synonym">Meligethes aeneus</name>
    <dbReference type="NCBI Taxonomy" id="1431903"/>
    <lineage>
        <taxon>Eukaryota</taxon>
        <taxon>Metazoa</taxon>
        <taxon>Ecdysozoa</taxon>
        <taxon>Arthropoda</taxon>
        <taxon>Hexapoda</taxon>
        <taxon>Insecta</taxon>
        <taxon>Pterygota</taxon>
        <taxon>Neoptera</taxon>
        <taxon>Endopterygota</taxon>
        <taxon>Coleoptera</taxon>
        <taxon>Polyphaga</taxon>
        <taxon>Cucujiformia</taxon>
        <taxon>Nitidulidae</taxon>
        <taxon>Meligethinae</taxon>
        <taxon>Brassicogethes</taxon>
    </lineage>
</organism>
<dbReference type="PANTHER" id="PTHR24072">
    <property type="entry name" value="RHO FAMILY GTPASE"/>
    <property type="match status" value="1"/>
</dbReference>
<gene>
    <name evidence="3" type="ORF">MELIAE_LOCUS6652</name>
</gene>
<dbReference type="Proteomes" id="UP001154078">
    <property type="component" value="Chromosome 4"/>
</dbReference>
<dbReference type="SUPFAM" id="SSF52540">
    <property type="entry name" value="P-loop containing nucleoside triphosphate hydrolases"/>
    <property type="match status" value="1"/>
</dbReference>
<evidence type="ECO:0000256" key="1">
    <source>
        <dbReference type="ARBA" id="ARBA00022741"/>
    </source>
</evidence>
<dbReference type="GO" id="GO:0022412">
    <property type="term" value="P:cellular process involved in reproduction in multicellular organism"/>
    <property type="evidence" value="ECO:0007669"/>
    <property type="project" value="UniProtKB-ARBA"/>
</dbReference>
<dbReference type="InterPro" id="IPR005225">
    <property type="entry name" value="Small_GTP-bd"/>
</dbReference>
<dbReference type="InterPro" id="IPR001806">
    <property type="entry name" value="Small_GTPase"/>
</dbReference>
<accession>A0A9P0FGE0</accession>
<dbReference type="Gene3D" id="3.40.50.300">
    <property type="entry name" value="P-loop containing nucleotide triphosphate hydrolases"/>
    <property type="match status" value="1"/>
</dbReference>
<dbReference type="GO" id="GO:0001667">
    <property type="term" value="P:ameboidal-type cell migration"/>
    <property type="evidence" value="ECO:0007669"/>
    <property type="project" value="UniProtKB-ARBA"/>
</dbReference>
<dbReference type="InterPro" id="IPR003578">
    <property type="entry name" value="Small_GTPase_Rho"/>
</dbReference>
<dbReference type="OrthoDB" id="8830751at2759"/>
<reference evidence="3" key="1">
    <citation type="submission" date="2021-12" db="EMBL/GenBank/DDBJ databases">
        <authorList>
            <person name="King R."/>
        </authorList>
    </citation>
    <scope>NUCLEOTIDE SEQUENCE</scope>
</reference>
<evidence type="ECO:0000256" key="2">
    <source>
        <dbReference type="ARBA" id="ARBA00023134"/>
    </source>
</evidence>
<dbReference type="EMBL" id="OV121135">
    <property type="protein sequence ID" value="CAH0555239.1"/>
    <property type="molecule type" value="Genomic_DNA"/>
</dbReference>
<keyword evidence="1" id="KW-0547">Nucleotide-binding</keyword>
<dbReference type="PROSITE" id="PS51419">
    <property type="entry name" value="RAB"/>
    <property type="match status" value="1"/>
</dbReference>